<feature type="compositionally biased region" description="Basic residues" evidence="1">
    <location>
        <begin position="137"/>
        <end position="149"/>
    </location>
</feature>
<feature type="compositionally biased region" description="Gly residues" evidence="1">
    <location>
        <begin position="269"/>
        <end position="278"/>
    </location>
</feature>
<proteinExistence type="predicted"/>
<keyword evidence="3" id="KW-1185">Reference proteome</keyword>
<evidence type="ECO:0000313" key="2">
    <source>
        <dbReference type="EMBL" id="KAG2587277.1"/>
    </source>
</evidence>
<dbReference type="Proteomes" id="UP000823388">
    <property type="component" value="Chromosome 5N"/>
</dbReference>
<feature type="region of interest" description="Disordered" evidence="1">
    <location>
        <begin position="1"/>
        <end position="55"/>
    </location>
</feature>
<feature type="compositionally biased region" description="Basic residues" evidence="1">
    <location>
        <begin position="1"/>
        <end position="16"/>
    </location>
</feature>
<dbReference type="EMBL" id="CM029046">
    <property type="protein sequence ID" value="KAG2587277.1"/>
    <property type="molecule type" value="Genomic_DNA"/>
</dbReference>
<protein>
    <submittedName>
        <fullName evidence="2">Uncharacterized protein</fullName>
    </submittedName>
</protein>
<evidence type="ECO:0000256" key="1">
    <source>
        <dbReference type="SAM" id="MobiDB-lite"/>
    </source>
</evidence>
<name>A0A8T0RMQ3_PANVG</name>
<dbReference type="AlphaFoldDB" id="A0A8T0RMQ3"/>
<organism evidence="2 3">
    <name type="scientific">Panicum virgatum</name>
    <name type="common">Blackwell switchgrass</name>
    <dbReference type="NCBI Taxonomy" id="38727"/>
    <lineage>
        <taxon>Eukaryota</taxon>
        <taxon>Viridiplantae</taxon>
        <taxon>Streptophyta</taxon>
        <taxon>Embryophyta</taxon>
        <taxon>Tracheophyta</taxon>
        <taxon>Spermatophyta</taxon>
        <taxon>Magnoliopsida</taxon>
        <taxon>Liliopsida</taxon>
        <taxon>Poales</taxon>
        <taxon>Poaceae</taxon>
        <taxon>PACMAD clade</taxon>
        <taxon>Panicoideae</taxon>
        <taxon>Panicodae</taxon>
        <taxon>Paniceae</taxon>
        <taxon>Panicinae</taxon>
        <taxon>Panicum</taxon>
        <taxon>Panicum sect. Hiantes</taxon>
    </lineage>
</organism>
<feature type="region of interest" description="Disordered" evidence="1">
    <location>
        <begin position="79"/>
        <end position="278"/>
    </location>
</feature>
<reference evidence="2" key="1">
    <citation type="submission" date="2020-05" db="EMBL/GenBank/DDBJ databases">
        <title>WGS assembly of Panicum virgatum.</title>
        <authorList>
            <person name="Lovell J.T."/>
            <person name="Jenkins J."/>
            <person name="Shu S."/>
            <person name="Juenger T.E."/>
            <person name="Schmutz J."/>
        </authorList>
    </citation>
    <scope>NUCLEOTIDE SEQUENCE</scope>
    <source>
        <strain evidence="2">AP13</strain>
    </source>
</reference>
<gene>
    <name evidence="2" type="ORF">PVAP13_5NG131781</name>
</gene>
<feature type="compositionally biased region" description="Basic residues" evidence="1">
    <location>
        <begin position="79"/>
        <end position="88"/>
    </location>
</feature>
<comment type="caution">
    <text evidence="2">The sequence shown here is derived from an EMBL/GenBank/DDBJ whole genome shotgun (WGS) entry which is preliminary data.</text>
</comment>
<accession>A0A8T0RMQ3</accession>
<evidence type="ECO:0000313" key="3">
    <source>
        <dbReference type="Proteomes" id="UP000823388"/>
    </source>
</evidence>
<sequence>MTPQREKRRQGRRRHPTSNAGEGFRPEHPNPNMHARGVAKLAPKPRQPFRDDTAAAPPHAHAAEFHLHLDRRKQRHATMLHARHRGRPRARDALLRRGSRRTRAPHPTPTRTPRMGHAPSSLSWRAYTLHTTPPGRRVPRRRIAARHCRPLAAASHGRRCTHGGGRSGHGDEWIRPPHWRAPPPRSSSGHQARCRRLLPPPRQRLCRESPPHHSYSPGAHAGNQQSTSTAGRGPPPNSRAARRVPAAALLGSHADFRRLPPAMVRRRAGGSGGSAAGD</sequence>